<proteinExistence type="predicted"/>
<dbReference type="EMBL" id="PDUG01000003">
    <property type="protein sequence ID" value="PIC40882.1"/>
    <property type="molecule type" value="Genomic_DNA"/>
</dbReference>
<reference evidence="3" key="1">
    <citation type="submission" date="2017-10" db="EMBL/GenBank/DDBJ databases">
        <title>Rapid genome shrinkage in a self-fertile nematode reveals novel sperm competition proteins.</title>
        <authorList>
            <person name="Yin D."/>
            <person name="Schwarz E.M."/>
            <person name="Thomas C.G."/>
            <person name="Felde R.L."/>
            <person name="Korf I.F."/>
            <person name="Cutter A.D."/>
            <person name="Schartner C.M."/>
            <person name="Ralston E.J."/>
            <person name="Meyer B.J."/>
            <person name="Haag E.S."/>
        </authorList>
    </citation>
    <scope>NUCLEOTIDE SEQUENCE [LARGE SCALE GENOMIC DNA]</scope>
    <source>
        <strain evidence="3">JU1422</strain>
    </source>
</reference>
<dbReference type="OrthoDB" id="8904098at2759"/>
<feature type="region of interest" description="Disordered" evidence="1">
    <location>
        <begin position="59"/>
        <end position="90"/>
    </location>
</feature>
<name>A0A2G5UMU5_9PELO</name>
<evidence type="ECO:0000313" key="3">
    <source>
        <dbReference type="Proteomes" id="UP000230233"/>
    </source>
</evidence>
<protein>
    <submittedName>
        <fullName evidence="2">Uncharacterized protein</fullName>
    </submittedName>
</protein>
<organism evidence="2 3">
    <name type="scientific">Caenorhabditis nigoni</name>
    <dbReference type="NCBI Taxonomy" id="1611254"/>
    <lineage>
        <taxon>Eukaryota</taxon>
        <taxon>Metazoa</taxon>
        <taxon>Ecdysozoa</taxon>
        <taxon>Nematoda</taxon>
        <taxon>Chromadorea</taxon>
        <taxon>Rhabditida</taxon>
        <taxon>Rhabditina</taxon>
        <taxon>Rhabditomorpha</taxon>
        <taxon>Rhabditoidea</taxon>
        <taxon>Rhabditidae</taxon>
        <taxon>Peloderinae</taxon>
        <taxon>Caenorhabditis</taxon>
    </lineage>
</organism>
<accession>A0A2G5UMU5</accession>
<evidence type="ECO:0000256" key="1">
    <source>
        <dbReference type="SAM" id="MobiDB-lite"/>
    </source>
</evidence>
<sequence length="90" mass="10086">MGEASDVAEESGLLGSCHADFYFYTIAGFQSVEDWIGGHLEVTVMERMLSGCGAYGKENGRLKKKKNRENRKKIGKRKNGLIRPFQRCQG</sequence>
<dbReference type="Proteomes" id="UP000230233">
    <property type="component" value="Chromosome III"/>
</dbReference>
<gene>
    <name evidence="2" type="primary">Cnig_chr_III.g8481</name>
    <name evidence="2" type="ORF">B9Z55_008481</name>
</gene>
<dbReference type="AlphaFoldDB" id="A0A2G5UMU5"/>
<evidence type="ECO:0000313" key="2">
    <source>
        <dbReference type="EMBL" id="PIC40882.1"/>
    </source>
</evidence>
<keyword evidence="3" id="KW-1185">Reference proteome</keyword>
<comment type="caution">
    <text evidence="2">The sequence shown here is derived from an EMBL/GenBank/DDBJ whole genome shotgun (WGS) entry which is preliminary data.</text>
</comment>
<feature type="compositionally biased region" description="Basic residues" evidence="1">
    <location>
        <begin position="62"/>
        <end position="80"/>
    </location>
</feature>